<dbReference type="STRING" id="392500.Swoo_4067"/>
<evidence type="ECO:0000313" key="3">
    <source>
        <dbReference type="Proteomes" id="UP000002168"/>
    </source>
</evidence>
<dbReference type="RefSeq" id="WP_012326652.1">
    <property type="nucleotide sequence ID" value="NC_010506.1"/>
</dbReference>
<accession>B1KH11</accession>
<name>B1KH11_SHEWM</name>
<organism evidence="2 3">
    <name type="scientific">Shewanella woodyi (strain ATCC 51908 / MS32)</name>
    <dbReference type="NCBI Taxonomy" id="392500"/>
    <lineage>
        <taxon>Bacteria</taxon>
        <taxon>Pseudomonadati</taxon>
        <taxon>Pseudomonadota</taxon>
        <taxon>Gammaproteobacteria</taxon>
        <taxon>Alteromonadales</taxon>
        <taxon>Shewanellaceae</taxon>
        <taxon>Shewanella</taxon>
    </lineage>
</organism>
<dbReference type="HOGENOM" id="CLU_1395465_0_0_6"/>
<keyword evidence="1" id="KW-0472">Membrane</keyword>
<dbReference type="Proteomes" id="UP000002168">
    <property type="component" value="Chromosome"/>
</dbReference>
<keyword evidence="1" id="KW-1133">Transmembrane helix</keyword>
<proteinExistence type="predicted"/>
<feature type="transmembrane region" description="Helical" evidence="1">
    <location>
        <begin position="59"/>
        <end position="81"/>
    </location>
</feature>
<dbReference type="EMBL" id="CP000961">
    <property type="protein sequence ID" value="ACA88323.1"/>
    <property type="molecule type" value="Genomic_DNA"/>
</dbReference>
<reference evidence="2 3" key="1">
    <citation type="submission" date="2008-02" db="EMBL/GenBank/DDBJ databases">
        <title>Complete sequence of Shewanella woodyi ATCC 51908.</title>
        <authorList>
            <consortium name="US DOE Joint Genome Institute"/>
            <person name="Copeland A."/>
            <person name="Lucas S."/>
            <person name="Lapidus A."/>
            <person name="Glavina del Rio T."/>
            <person name="Dalin E."/>
            <person name="Tice H."/>
            <person name="Bruce D."/>
            <person name="Goodwin L."/>
            <person name="Pitluck S."/>
            <person name="Sims D."/>
            <person name="Brettin T."/>
            <person name="Detter J.C."/>
            <person name="Han C."/>
            <person name="Kuske C.R."/>
            <person name="Schmutz J."/>
            <person name="Larimer F."/>
            <person name="Land M."/>
            <person name="Hauser L."/>
            <person name="Kyrpides N."/>
            <person name="Lykidis A."/>
            <person name="Zhao J.-S."/>
            <person name="Richardson P."/>
        </authorList>
    </citation>
    <scope>NUCLEOTIDE SEQUENCE [LARGE SCALE GENOMIC DNA]</scope>
    <source>
        <strain evidence="3">ATCC 51908 / MS32</strain>
    </source>
</reference>
<feature type="transmembrane region" description="Helical" evidence="1">
    <location>
        <begin position="29"/>
        <end position="47"/>
    </location>
</feature>
<keyword evidence="3" id="KW-1185">Reference proteome</keyword>
<protein>
    <submittedName>
        <fullName evidence="2">Uncharacterized protein</fullName>
    </submittedName>
</protein>
<gene>
    <name evidence="2" type="ordered locus">Swoo_4067</name>
</gene>
<evidence type="ECO:0000256" key="1">
    <source>
        <dbReference type="SAM" id="Phobius"/>
    </source>
</evidence>
<dbReference type="KEGG" id="swd:Swoo_4067"/>
<sequence length="195" mass="21720" precursor="true">MSLYLGFTFFSLFIGFLLGASNTPVIGLFLTSIFGFIGTLLGTQYVLNINNSNKYGAKFLGISMLVVSISLFIGTVSGGFYRTESNIQVNQILPWEGAAKPKSTKEALDWILVKEKMNLLGYSDEDVAKIYQIRSEEIELLAEIIKQESTQEEDLYSSELPTVIYDESAPFYLVFPKEITPKKRANRAPSSINGD</sequence>
<evidence type="ECO:0000313" key="2">
    <source>
        <dbReference type="EMBL" id="ACA88323.1"/>
    </source>
</evidence>
<dbReference type="AlphaFoldDB" id="B1KH11"/>
<keyword evidence="1" id="KW-0812">Transmembrane</keyword>